<accession>A0A4Z0JM77</accession>
<dbReference type="PANTHER" id="PTHR30514">
    <property type="entry name" value="GLUCOKINASE"/>
    <property type="match status" value="1"/>
</dbReference>
<dbReference type="InterPro" id="IPR036388">
    <property type="entry name" value="WH-like_DNA-bd_sf"/>
</dbReference>
<protein>
    <submittedName>
        <fullName evidence="2">MurR/RpiR family transcriptional regulator</fullName>
    </submittedName>
</protein>
<dbReference type="AlphaFoldDB" id="A0A4Z0JM77"/>
<dbReference type="GO" id="GO:0097367">
    <property type="term" value="F:carbohydrate derivative binding"/>
    <property type="evidence" value="ECO:0007669"/>
    <property type="project" value="InterPro"/>
</dbReference>
<dbReference type="InterPro" id="IPR046348">
    <property type="entry name" value="SIS_dom_sf"/>
</dbReference>
<comment type="caution">
    <text evidence="2">The sequence shown here is derived from an EMBL/GenBank/DDBJ whole genome shotgun (WGS) entry which is preliminary data.</text>
</comment>
<sequence length="250" mass="28148">MNIIDNIKKQQTNFSKSEQKVSNYIVEHPKNIETFTITKLAAEAQTSTSAVLRFCQTLGFQGYKDFRFEVIHFLHSSKQKKDADSLVSTFLSDYVKVINQISQVDQSKIDNLISCLMNDELNYLLGTYYSSFPAKELYYGLSDLGKPSLYSSDYINSSHVALTMTEKSTLVLFSASGNKRDFVQFLPDVVSNMPKNSFLITTNPKAELTKVFPDTIVLPGSTFASRSFTDGQSIPIVFVELILSLIHEKL</sequence>
<dbReference type="Gene3D" id="1.10.10.10">
    <property type="entry name" value="Winged helix-like DNA-binding domain superfamily/Winged helix DNA-binding domain"/>
    <property type="match status" value="1"/>
</dbReference>
<dbReference type="GO" id="GO:0003700">
    <property type="term" value="F:DNA-binding transcription factor activity"/>
    <property type="evidence" value="ECO:0007669"/>
    <property type="project" value="InterPro"/>
</dbReference>
<organism evidence="2 3">
    <name type="scientific">Companilactobacillus suantsaicola</name>
    <dbReference type="NCBI Taxonomy" id="2487723"/>
    <lineage>
        <taxon>Bacteria</taxon>
        <taxon>Bacillati</taxon>
        <taxon>Bacillota</taxon>
        <taxon>Bacilli</taxon>
        <taxon>Lactobacillales</taxon>
        <taxon>Lactobacillaceae</taxon>
        <taxon>Companilactobacillus</taxon>
    </lineage>
</organism>
<evidence type="ECO:0000313" key="3">
    <source>
        <dbReference type="Proteomes" id="UP000298021"/>
    </source>
</evidence>
<dbReference type="SUPFAM" id="SSF46689">
    <property type="entry name" value="Homeodomain-like"/>
    <property type="match status" value="1"/>
</dbReference>
<keyword evidence="3" id="KW-1185">Reference proteome</keyword>
<evidence type="ECO:0000313" key="2">
    <source>
        <dbReference type="EMBL" id="TGD23455.1"/>
    </source>
</evidence>
<dbReference type="PANTHER" id="PTHR30514:SF10">
    <property type="entry name" value="MURR_RPIR FAMILY TRANSCRIPTIONAL REGULATOR"/>
    <property type="match status" value="1"/>
</dbReference>
<dbReference type="InterPro" id="IPR009057">
    <property type="entry name" value="Homeodomain-like_sf"/>
</dbReference>
<dbReference type="Gene3D" id="3.40.50.10490">
    <property type="entry name" value="Glucose-6-phosphate isomerase like protein, domain 1"/>
    <property type="match status" value="1"/>
</dbReference>
<dbReference type="InterPro" id="IPR000281">
    <property type="entry name" value="HTH_RpiR"/>
</dbReference>
<name>A0A4Z0JM77_9LACO</name>
<reference evidence="2 3" key="1">
    <citation type="submission" date="2018-10" db="EMBL/GenBank/DDBJ databases">
        <title>Lactobacillus sp. R7 and Lactobacillus sp. R19 isolated from fermented mustard green product of Taiwan.</title>
        <authorList>
            <person name="Lin S.-T."/>
        </authorList>
    </citation>
    <scope>NUCLEOTIDE SEQUENCE [LARGE SCALE GENOMIC DNA]</scope>
    <source>
        <strain evidence="2 3">BCRC 81127</strain>
    </source>
</reference>
<dbReference type="SUPFAM" id="SSF53697">
    <property type="entry name" value="SIS domain"/>
    <property type="match status" value="1"/>
</dbReference>
<dbReference type="Pfam" id="PF01418">
    <property type="entry name" value="HTH_6"/>
    <property type="match status" value="1"/>
</dbReference>
<dbReference type="RefSeq" id="WP_135372564.1">
    <property type="nucleotide sequence ID" value="NZ_RKLY01000012.1"/>
</dbReference>
<dbReference type="PROSITE" id="PS51071">
    <property type="entry name" value="HTH_RPIR"/>
    <property type="match status" value="1"/>
</dbReference>
<dbReference type="InterPro" id="IPR047640">
    <property type="entry name" value="RpiR-like"/>
</dbReference>
<dbReference type="OrthoDB" id="1648815at2"/>
<gene>
    <name evidence="2" type="ORF">EGT49_06170</name>
</gene>
<dbReference type="EMBL" id="RKLY01000012">
    <property type="protein sequence ID" value="TGD23455.1"/>
    <property type="molecule type" value="Genomic_DNA"/>
</dbReference>
<dbReference type="GO" id="GO:1901135">
    <property type="term" value="P:carbohydrate derivative metabolic process"/>
    <property type="evidence" value="ECO:0007669"/>
    <property type="project" value="InterPro"/>
</dbReference>
<dbReference type="GO" id="GO:0003677">
    <property type="term" value="F:DNA binding"/>
    <property type="evidence" value="ECO:0007669"/>
    <property type="project" value="InterPro"/>
</dbReference>
<proteinExistence type="predicted"/>
<dbReference type="Proteomes" id="UP000298021">
    <property type="component" value="Unassembled WGS sequence"/>
</dbReference>
<feature type="domain" description="HTH rpiR-type" evidence="1">
    <location>
        <begin position="1"/>
        <end position="77"/>
    </location>
</feature>
<evidence type="ECO:0000259" key="1">
    <source>
        <dbReference type="PROSITE" id="PS51071"/>
    </source>
</evidence>